<dbReference type="InterPro" id="IPR051481">
    <property type="entry name" value="BTB-POZ/Galectin-3-binding"/>
</dbReference>
<gene>
    <name evidence="2" type="ORF">DPMN_015799</name>
</gene>
<dbReference type="EMBL" id="JAIWYP010000001">
    <property type="protein sequence ID" value="KAH3891694.1"/>
    <property type="molecule type" value="Genomic_DNA"/>
</dbReference>
<dbReference type="Pfam" id="PF00651">
    <property type="entry name" value="BTB"/>
    <property type="match status" value="2"/>
</dbReference>
<accession>A0A9D4NDI6</accession>
<sequence length="270" mass="30632">MNSGGSSSPSSSDSDINDTCSELSWERERRQYRQSHRNRRFSATSVCTNPEEDVYVMVLQNRQGLSEDLKSIFTLKDICDVTFLVGEDRKPIKGVRAIIASRSKVLYELISAHEKSPRHSKYSKRSLLMKTLSRLSCTGVRHRTVDSWRELTIPMTSFDPESFQRLMNYIHSGTLTVDSRTVIGLLNAAYTFGFPEMRQACWDFALGCTARADNLQDMFESIAIYKSHKMTVSLMKMLKNYVEGCPALNSYTALIEEILSNDSNSTSNDI</sequence>
<dbReference type="PANTHER" id="PTHR24410:SF46">
    <property type="entry name" value="SERINE-ENRICHED PROTEIN"/>
    <property type="match status" value="1"/>
</dbReference>
<evidence type="ECO:0000313" key="3">
    <source>
        <dbReference type="Proteomes" id="UP000828390"/>
    </source>
</evidence>
<reference evidence="2" key="1">
    <citation type="journal article" date="2019" name="bioRxiv">
        <title>The Genome of the Zebra Mussel, Dreissena polymorpha: A Resource for Invasive Species Research.</title>
        <authorList>
            <person name="McCartney M.A."/>
            <person name="Auch B."/>
            <person name="Kono T."/>
            <person name="Mallez S."/>
            <person name="Zhang Y."/>
            <person name="Obille A."/>
            <person name="Becker A."/>
            <person name="Abrahante J.E."/>
            <person name="Garbe J."/>
            <person name="Badalamenti J.P."/>
            <person name="Herman A."/>
            <person name="Mangelson H."/>
            <person name="Liachko I."/>
            <person name="Sullivan S."/>
            <person name="Sone E.D."/>
            <person name="Koren S."/>
            <person name="Silverstein K.A.T."/>
            <person name="Beckman K.B."/>
            <person name="Gohl D.M."/>
        </authorList>
    </citation>
    <scope>NUCLEOTIDE SEQUENCE</scope>
    <source>
        <strain evidence="2">Duluth1</strain>
        <tissue evidence="2">Whole animal</tissue>
    </source>
</reference>
<dbReference type="Proteomes" id="UP000828390">
    <property type="component" value="Unassembled WGS sequence"/>
</dbReference>
<dbReference type="Gene3D" id="3.30.710.10">
    <property type="entry name" value="Potassium Channel Kv1.1, Chain A"/>
    <property type="match status" value="1"/>
</dbReference>
<dbReference type="AlphaFoldDB" id="A0A9D4NDI6"/>
<evidence type="ECO:0000259" key="1">
    <source>
        <dbReference type="PROSITE" id="PS50097"/>
    </source>
</evidence>
<feature type="domain" description="BTB" evidence="1">
    <location>
        <begin position="79"/>
        <end position="179"/>
    </location>
</feature>
<organism evidence="2 3">
    <name type="scientific">Dreissena polymorpha</name>
    <name type="common">Zebra mussel</name>
    <name type="synonym">Mytilus polymorpha</name>
    <dbReference type="NCBI Taxonomy" id="45954"/>
    <lineage>
        <taxon>Eukaryota</taxon>
        <taxon>Metazoa</taxon>
        <taxon>Spiralia</taxon>
        <taxon>Lophotrochozoa</taxon>
        <taxon>Mollusca</taxon>
        <taxon>Bivalvia</taxon>
        <taxon>Autobranchia</taxon>
        <taxon>Heteroconchia</taxon>
        <taxon>Euheterodonta</taxon>
        <taxon>Imparidentia</taxon>
        <taxon>Neoheterodontei</taxon>
        <taxon>Myida</taxon>
        <taxon>Dreissenoidea</taxon>
        <taxon>Dreissenidae</taxon>
        <taxon>Dreissena</taxon>
    </lineage>
</organism>
<keyword evidence="3" id="KW-1185">Reference proteome</keyword>
<evidence type="ECO:0000313" key="2">
    <source>
        <dbReference type="EMBL" id="KAH3891694.1"/>
    </source>
</evidence>
<dbReference type="InterPro" id="IPR000210">
    <property type="entry name" value="BTB/POZ_dom"/>
</dbReference>
<dbReference type="InterPro" id="IPR011333">
    <property type="entry name" value="SKP1/BTB/POZ_sf"/>
</dbReference>
<dbReference type="SUPFAM" id="SSF54695">
    <property type="entry name" value="POZ domain"/>
    <property type="match status" value="1"/>
</dbReference>
<protein>
    <recommendedName>
        <fullName evidence="1">BTB domain-containing protein</fullName>
    </recommendedName>
</protein>
<reference evidence="2" key="2">
    <citation type="submission" date="2020-11" db="EMBL/GenBank/DDBJ databases">
        <authorList>
            <person name="McCartney M.A."/>
            <person name="Auch B."/>
            <person name="Kono T."/>
            <person name="Mallez S."/>
            <person name="Becker A."/>
            <person name="Gohl D.M."/>
            <person name="Silverstein K.A.T."/>
            <person name="Koren S."/>
            <person name="Bechman K.B."/>
            <person name="Herman A."/>
            <person name="Abrahante J.E."/>
            <person name="Garbe J."/>
        </authorList>
    </citation>
    <scope>NUCLEOTIDE SEQUENCE</scope>
    <source>
        <strain evidence="2">Duluth1</strain>
        <tissue evidence="2">Whole animal</tissue>
    </source>
</reference>
<dbReference type="SMART" id="SM00225">
    <property type="entry name" value="BTB"/>
    <property type="match status" value="1"/>
</dbReference>
<dbReference type="PROSITE" id="PS50097">
    <property type="entry name" value="BTB"/>
    <property type="match status" value="1"/>
</dbReference>
<proteinExistence type="predicted"/>
<dbReference type="PANTHER" id="PTHR24410">
    <property type="entry name" value="HL07962P-RELATED"/>
    <property type="match status" value="1"/>
</dbReference>
<name>A0A9D4NDI6_DREPO</name>
<comment type="caution">
    <text evidence="2">The sequence shown here is derived from an EMBL/GenBank/DDBJ whole genome shotgun (WGS) entry which is preliminary data.</text>
</comment>